<reference evidence="6" key="1">
    <citation type="journal article" date="2022" name="Curr. Biol.">
        <title>The minicircular and extremely heteroplasmic mitogenome of the holoparasitic plant Rhopalocnemis phalloides.</title>
        <authorList>
            <person name="Yu R."/>
            <person name="Sun C."/>
            <person name="Zhong Y."/>
            <person name="Liu Y."/>
            <person name="Sanchez-Puerta M.V."/>
            <person name="Mower J.P."/>
            <person name="Zhou R."/>
        </authorList>
    </citation>
    <scope>NUCLEOTIDE SEQUENCE</scope>
</reference>
<dbReference type="InterPro" id="IPR001648">
    <property type="entry name" value="Ribosomal_bS18"/>
</dbReference>
<dbReference type="PRINTS" id="PR00974">
    <property type="entry name" value="RIBOSOMALS18"/>
</dbReference>
<dbReference type="GO" id="GO:0019843">
    <property type="term" value="F:rRNA binding"/>
    <property type="evidence" value="ECO:0007669"/>
    <property type="project" value="UniProtKB-KW"/>
</dbReference>
<organism evidence="6">
    <name type="scientific">Rhopalocnemis phalloides</name>
    <dbReference type="NCBI Taxonomy" id="1128106"/>
    <lineage>
        <taxon>Eukaryota</taxon>
        <taxon>Viridiplantae</taxon>
        <taxon>Streptophyta</taxon>
        <taxon>Embryophyta</taxon>
        <taxon>Tracheophyta</taxon>
        <taxon>Spermatophyta</taxon>
        <taxon>Magnoliopsida</taxon>
        <taxon>eudicotyledons</taxon>
        <taxon>Gunneridae</taxon>
        <taxon>Pentapetalae</taxon>
        <taxon>Santalales</taxon>
        <taxon>Balanophoraceae</taxon>
        <taxon>Rhopalocnemis</taxon>
    </lineage>
</organism>
<keyword evidence="3 6" id="KW-0689">Ribosomal protein</keyword>
<evidence type="ECO:0000313" key="6">
    <source>
        <dbReference type="EMBL" id="UIC71735.1"/>
    </source>
</evidence>
<dbReference type="AlphaFoldDB" id="A0A8K1XLQ8"/>
<evidence type="ECO:0000256" key="5">
    <source>
        <dbReference type="ARBA" id="ARBA00035266"/>
    </source>
</evidence>
<keyword evidence="4" id="KW-0687">Ribonucleoprotein</keyword>
<protein>
    <recommendedName>
        <fullName evidence="5">Small ribosomal subunit protein bS18c</fullName>
    </recommendedName>
</protein>
<dbReference type="EMBL" id="MZ269413">
    <property type="protein sequence ID" value="UIC71735.1"/>
    <property type="molecule type" value="Genomic_DNA"/>
</dbReference>
<keyword evidence="2" id="KW-0694">RNA-binding</keyword>
<dbReference type="GO" id="GO:1990904">
    <property type="term" value="C:ribonucleoprotein complex"/>
    <property type="evidence" value="ECO:0007669"/>
    <property type="project" value="UniProtKB-KW"/>
</dbReference>
<evidence type="ECO:0000256" key="3">
    <source>
        <dbReference type="ARBA" id="ARBA00022980"/>
    </source>
</evidence>
<dbReference type="Gene3D" id="4.10.640.10">
    <property type="entry name" value="Ribosomal protein S18"/>
    <property type="match status" value="1"/>
</dbReference>
<keyword evidence="6" id="KW-0934">Plastid</keyword>
<evidence type="ECO:0000256" key="2">
    <source>
        <dbReference type="ARBA" id="ARBA00022884"/>
    </source>
</evidence>
<keyword evidence="1" id="KW-0699">rRNA-binding</keyword>
<dbReference type="GO" id="GO:0006412">
    <property type="term" value="P:translation"/>
    <property type="evidence" value="ECO:0007669"/>
    <property type="project" value="InterPro"/>
</dbReference>
<proteinExistence type="predicted"/>
<sequence length="57" mass="6874">MKKIKNYYKFNYIINFISNQGKILFNKIQLLSNKNKKLIIILIKQARILSLIPFKIF</sequence>
<geneLocation type="plastid" evidence="6"/>
<name>A0A8K1XLQ8_9MAGN</name>
<evidence type="ECO:0000256" key="1">
    <source>
        <dbReference type="ARBA" id="ARBA00022730"/>
    </source>
</evidence>
<dbReference type="GO" id="GO:0003735">
    <property type="term" value="F:structural constituent of ribosome"/>
    <property type="evidence" value="ECO:0007669"/>
    <property type="project" value="InterPro"/>
</dbReference>
<dbReference type="GO" id="GO:0005840">
    <property type="term" value="C:ribosome"/>
    <property type="evidence" value="ECO:0007669"/>
    <property type="project" value="UniProtKB-KW"/>
</dbReference>
<accession>A0A8K1XLQ8</accession>
<gene>
    <name evidence="6" type="primary">rps18</name>
</gene>
<dbReference type="InterPro" id="IPR036870">
    <property type="entry name" value="Ribosomal_bS18_sf"/>
</dbReference>
<dbReference type="SUPFAM" id="SSF46911">
    <property type="entry name" value="Ribosomal protein S18"/>
    <property type="match status" value="1"/>
</dbReference>
<evidence type="ECO:0000256" key="4">
    <source>
        <dbReference type="ARBA" id="ARBA00023274"/>
    </source>
</evidence>
<dbReference type="Pfam" id="PF01084">
    <property type="entry name" value="Ribosomal_S18"/>
    <property type="match status" value="1"/>
</dbReference>